<evidence type="ECO:0000256" key="1">
    <source>
        <dbReference type="SAM" id="MobiDB-lite"/>
    </source>
</evidence>
<evidence type="ECO:0000313" key="2">
    <source>
        <dbReference type="EMBL" id="ETV77462.1"/>
    </source>
</evidence>
<feature type="compositionally biased region" description="Basic and acidic residues" evidence="1">
    <location>
        <begin position="8"/>
        <end position="19"/>
    </location>
</feature>
<feature type="region of interest" description="Disordered" evidence="1">
    <location>
        <begin position="1"/>
        <end position="55"/>
    </location>
</feature>
<organism evidence="2">
    <name type="scientific">Aphanomyces astaci</name>
    <name type="common">Crayfish plague agent</name>
    <dbReference type="NCBI Taxonomy" id="112090"/>
    <lineage>
        <taxon>Eukaryota</taxon>
        <taxon>Sar</taxon>
        <taxon>Stramenopiles</taxon>
        <taxon>Oomycota</taxon>
        <taxon>Saprolegniomycetes</taxon>
        <taxon>Saprolegniales</taxon>
        <taxon>Verrucalvaceae</taxon>
        <taxon>Aphanomyces</taxon>
    </lineage>
</organism>
<proteinExistence type="predicted"/>
<accession>W4GCQ1</accession>
<dbReference type="VEuPathDB" id="FungiDB:H257_08877"/>
<protein>
    <submittedName>
        <fullName evidence="2">Uncharacterized protein</fullName>
    </submittedName>
</protein>
<dbReference type="EMBL" id="KI913133">
    <property type="protein sequence ID" value="ETV77462.1"/>
    <property type="molecule type" value="Genomic_DNA"/>
</dbReference>
<gene>
    <name evidence="2" type="ORF">H257_08877</name>
</gene>
<reference evidence="2" key="1">
    <citation type="submission" date="2013-12" db="EMBL/GenBank/DDBJ databases">
        <title>The Genome Sequence of Aphanomyces astaci APO3.</title>
        <authorList>
            <consortium name="The Broad Institute Genomics Platform"/>
            <person name="Russ C."/>
            <person name="Tyler B."/>
            <person name="van West P."/>
            <person name="Dieguez-Uribeondo J."/>
            <person name="Young S.K."/>
            <person name="Zeng Q."/>
            <person name="Gargeya S."/>
            <person name="Fitzgerald M."/>
            <person name="Abouelleil A."/>
            <person name="Alvarado L."/>
            <person name="Chapman S.B."/>
            <person name="Gainer-Dewar J."/>
            <person name="Goldberg J."/>
            <person name="Griggs A."/>
            <person name="Gujja S."/>
            <person name="Hansen M."/>
            <person name="Howarth C."/>
            <person name="Imamovic A."/>
            <person name="Ireland A."/>
            <person name="Larimer J."/>
            <person name="McCowan C."/>
            <person name="Murphy C."/>
            <person name="Pearson M."/>
            <person name="Poon T.W."/>
            <person name="Priest M."/>
            <person name="Roberts A."/>
            <person name="Saif S."/>
            <person name="Shea T."/>
            <person name="Sykes S."/>
            <person name="Wortman J."/>
            <person name="Nusbaum C."/>
            <person name="Birren B."/>
        </authorList>
    </citation>
    <scope>NUCLEOTIDE SEQUENCE [LARGE SCALE GENOMIC DNA]</scope>
    <source>
        <strain evidence="2">APO3</strain>
    </source>
</reference>
<sequence length="123" mass="13690">MVSMMDPSRSDARSDDRTLPRAAYLPGQMPPSVSHSTGMSRLRSPRNARRSLGSSNLTHTLSCGERIILSFRLASHVIFVMSSSATRVLVLRNTISWSCGHTSMAMYLREKPTFSNSVVHFFV</sequence>
<name>W4GCQ1_APHAT</name>
<dbReference type="AlphaFoldDB" id="W4GCQ1"/>
<dbReference type="RefSeq" id="XP_009833249.1">
    <property type="nucleotide sequence ID" value="XM_009834947.1"/>
</dbReference>
<dbReference type="GeneID" id="20810873"/>